<dbReference type="InterPro" id="IPR018728">
    <property type="entry name" value="DUF2268"/>
</dbReference>
<evidence type="ECO:0000259" key="1">
    <source>
        <dbReference type="Pfam" id="PF10026"/>
    </source>
</evidence>
<feature type="domain" description="DUF2268" evidence="1">
    <location>
        <begin position="65"/>
        <end position="252"/>
    </location>
</feature>
<gene>
    <name evidence="2" type="ORF">OE105_02745</name>
</gene>
<dbReference type="KEGG" id="fhl:OE105_02745"/>
<evidence type="ECO:0000313" key="3">
    <source>
        <dbReference type="Proteomes" id="UP001164726"/>
    </source>
</evidence>
<evidence type="ECO:0000313" key="2">
    <source>
        <dbReference type="EMBL" id="WAA13063.1"/>
    </source>
</evidence>
<organism evidence="2 3">
    <name type="scientific">Fervidibacillus halotolerans</name>
    <dbReference type="NCBI Taxonomy" id="2980027"/>
    <lineage>
        <taxon>Bacteria</taxon>
        <taxon>Bacillati</taxon>
        <taxon>Bacillota</taxon>
        <taxon>Bacilli</taxon>
        <taxon>Bacillales</taxon>
        <taxon>Bacillaceae</taxon>
        <taxon>Fervidibacillus</taxon>
    </lineage>
</organism>
<dbReference type="EMBL" id="CP106877">
    <property type="protein sequence ID" value="WAA13063.1"/>
    <property type="molecule type" value="Genomic_DNA"/>
</dbReference>
<dbReference type="Proteomes" id="UP001164726">
    <property type="component" value="Chromosome"/>
</dbReference>
<dbReference type="AlphaFoldDB" id="A0A9E8M083"/>
<accession>A0A9E8M083</accession>
<reference evidence="2" key="1">
    <citation type="submission" date="2022-09" db="EMBL/GenBank/DDBJ databases">
        <title>Complete Genomes of Fervidibacillus albus and Fervidibacillus halotolerans isolated from tidal flat sediments.</title>
        <authorList>
            <person name="Kwon K.K."/>
            <person name="Yang S.-H."/>
            <person name="Park M.J."/>
            <person name="Oh H.-M."/>
        </authorList>
    </citation>
    <scope>NUCLEOTIDE SEQUENCE</scope>
    <source>
        <strain evidence="2">MEBiC13594</strain>
    </source>
</reference>
<keyword evidence="3" id="KW-1185">Reference proteome</keyword>
<dbReference type="Pfam" id="PF10026">
    <property type="entry name" value="DUF2268"/>
    <property type="match status" value="1"/>
</dbReference>
<dbReference type="RefSeq" id="WP_275421203.1">
    <property type="nucleotide sequence ID" value="NZ_CP106877.1"/>
</dbReference>
<name>A0A9E8M083_9BACI</name>
<protein>
    <submittedName>
        <fullName evidence="2">DUF2268 domain-containing protein</fullName>
    </submittedName>
</protein>
<sequence>MGIIRTDRWLDQWFFQPEIICEKLMNHFDRLTGQSIYLFLQSKGMYKPNRLTKKNFHMMKERNHWEKVEDFFNKYKKRWKGPNISIYVFPSSFSLFDPMNKREGFTFPHAMFLFLSPNLNDRELEALFVHEYHHATRMGTLKKPVSENNLADSVVMEGLAEFAVWKYCGEPYLSKWIFAYEEKEIKYVWKKWFQPNLTTSISDPLHDQLLYGKIFSKPMFGYAAGFYFVKQFDQQSKLSMEESFILPANTFILRNENQGK</sequence>
<proteinExistence type="predicted"/>